<dbReference type="InterPro" id="IPR058057">
    <property type="entry name" value="BBH37-like"/>
</dbReference>
<sequence length="75" mass="8811">MIELISCSPDSKLSNKDQKNNSNIKGVLDNVKKDVSKNLYGNQKEQKDFTKNFEDQKHENPILYIVMIFNHHKYI</sequence>
<dbReference type="AlphaFoldDB" id="A0A1L8ZA89"/>
<protein>
    <recommendedName>
        <fullName evidence="3">Lipoprotein</fullName>
    </recommendedName>
</protein>
<evidence type="ECO:0000313" key="2">
    <source>
        <dbReference type="EMBL" id="OJH14673.1"/>
    </source>
</evidence>
<geneLocation type="plasmid" evidence="2">
    <name>unnamed</name>
</geneLocation>
<evidence type="ECO:0008006" key="3">
    <source>
        <dbReference type="Google" id="ProtNLM"/>
    </source>
</evidence>
<dbReference type="EMBL" id="JNBW01000398">
    <property type="protein sequence ID" value="OJH14673.1"/>
    <property type="molecule type" value="Genomic_DNA"/>
</dbReference>
<name>A0A1L8ZA89_BORBI</name>
<organism evidence="2">
    <name type="scientific">Borrelia bissettiae</name>
    <name type="common">Borreliella bissettiae</name>
    <dbReference type="NCBI Taxonomy" id="64897"/>
    <lineage>
        <taxon>Bacteria</taxon>
        <taxon>Pseudomonadati</taxon>
        <taxon>Spirochaetota</taxon>
        <taxon>Spirochaetia</taxon>
        <taxon>Spirochaetales</taxon>
        <taxon>Borreliaceae</taxon>
        <taxon>Borreliella</taxon>
    </lineage>
</organism>
<gene>
    <name evidence="2" type="ORF">ER70_07265</name>
</gene>
<reference evidence="2" key="2">
    <citation type="submission" date="2015-07" db="EMBL/GenBank/DDBJ databases">
        <authorList>
            <person name="Noorani M."/>
        </authorList>
    </citation>
    <scope>NUCLEOTIDE SEQUENCE</scope>
    <source>
        <strain evidence="2">CO275</strain>
        <plasmid evidence="2">unnamed</plasmid>
    </source>
</reference>
<comment type="caution">
    <text evidence="2">The sequence shown here is derived from an EMBL/GenBank/DDBJ whole genome shotgun (WGS) entry which is preliminary data.</text>
</comment>
<reference evidence="2" key="1">
    <citation type="journal article" date="2015" name="Microbiology">
        <title>Similarities in murine infection and immune response to Borrelia bissettii and Borrelia burgdorferi sensu stricto.</title>
        <authorList>
            <person name="Leydet B.F.Jr."/>
            <person name="Liang F.T."/>
        </authorList>
    </citation>
    <scope>NUCLEOTIDE SEQUENCE [LARGE SCALE GENOMIC DNA]</scope>
    <source>
        <strain evidence="2">CO275</strain>
        <plasmid evidence="2">unnamed</plasmid>
    </source>
</reference>
<dbReference type="NCBIfam" id="NF033721">
    <property type="entry name" value="P12_lipo"/>
    <property type="match status" value="1"/>
</dbReference>
<proteinExistence type="predicted"/>
<evidence type="ECO:0000256" key="1">
    <source>
        <dbReference type="SAM" id="MobiDB-lite"/>
    </source>
</evidence>
<feature type="region of interest" description="Disordered" evidence="1">
    <location>
        <begin position="1"/>
        <end position="27"/>
    </location>
</feature>
<dbReference type="RefSeq" id="WP_071983751.1">
    <property type="nucleotide sequence ID" value="NZ_JAJNFX010000012.1"/>
</dbReference>
<keyword evidence="2" id="KW-0614">Plasmid</keyword>
<accession>A0A1L8ZA89</accession>